<dbReference type="InterPro" id="IPR000357">
    <property type="entry name" value="HEAT"/>
</dbReference>
<evidence type="ECO:0000313" key="3">
    <source>
        <dbReference type="Proteomes" id="UP001237642"/>
    </source>
</evidence>
<keyword evidence="3" id="KW-1185">Reference proteome</keyword>
<dbReference type="GO" id="GO:0061863">
    <property type="term" value="F:microtubule plus end polymerase"/>
    <property type="evidence" value="ECO:0007669"/>
    <property type="project" value="InterPro"/>
</dbReference>
<dbReference type="GO" id="GO:0051010">
    <property type="term" value="F:microtubule plus-end binding"/>
    <property type="evidence" value="ECO:0007669"/>
    <property type="project" value="InterPro"/>
</dbReference>
<dbReference type="EMBL" id="JAUIZM010000011">
    <property type="protein sequence ID" value="KAK1354231.1"/>
    <property type="molecule type" value="Genomic_DNA"/>
</dbReference>
<accession>A0AAD8GTC2</accession>
<dbReference type="GO" id="GO:0046785">
    <property type="term" value="P:microtubule polymerization"/>
    <property type="evidence" value="ECO:0007669"/>
    <property type="project" value="InterPro"/>
</dbReference>
<dbReference type="AlphaFoldDB" id="A0AAD8GTC2"/>
<dbReference type="SUPFAM" id="SSF48371">
    <property type="entry name" value="ARM repeat"/>
    <property type="match status" value="1"/>
</dbReference>
<dbReference type="Pfam" id="PF02985">
    <property type="entry name" value="HEAT"/>
    <property type="match status" value="1"/>
</dbReference>
<dbReference type="PANTHER" id="PTHR12609">
    <property type="entry name" value="MICROTUBULE ASSOCIATED PROTEIN XMAP215"/>
    <property type="match status" value="1"/>
</dbReference>
<evidence type="ECO:0000313" key="2">
    <source>
        <dbReference type="EMBL" id="KAK1354231.1"/>
    </source>
</evidence>
<dbReference type="InterPro" id="IPR045110">
    <property type="entry name" value="XMAP215"/>
</dbReference>
<dbReference type="GO" id="GO:0007051">
    <property type="term" value="P:spindle organization"/>
    <property type="evidence" value="ECO:0007669"/>
    <property type="project" value="InterPro"/>
</dbReference>
<organism evidence="2 3">
    <name type="scientific">Heracleum sosnowskyi</name>
    <dbReference type="NCBI Taxonomy" id="360622"/>
    <lineage>
        <taxon>Eukaryota</taxon>
        <taxon>Viridiplantae</taxon>
        <taxon>Streptophyta</taxon>
        <taxon>Embryophyta</taxon>
        <taxon>Tracheophyta</taxon>
        <taxon>Spermatophyta</taxon>
        <taxon>Magnoliopsida</taxon>
        <taxon>eudicotyledons</taxon>
        <taxon>Gunneridae</taxon>
        <taxon>Pentapetalae</taxon>
        <taxon>asterids</taxon>
        <taxon>campanulids</taxon>
        <taxon>Apiales</taxon>
        <taxon>Apiaceae</taxon>
        <taxon>Apioideae</taxon>
        <taxon>apioid superclade</taxon>
        <taxon>Tordylieae</taxon>
        <taxon>Tordyliinae</taxon>
        <taxon>Heracleum</taxon>
    </lineage>
</organism>
<dbReference type="InterPro" id="IPR016024">
    <property type="entry name" value="ARM-type_fold"/>
</dbReference>
<dbReference type="InterPro" id="IPR011989">
    <property type="entry name" value="ARM-like"/>
</dbReference>
<dbReference type="GO" id="GO:0030951">
    <property type="term" value="P:establishment or maintenance of microtubule cytoskeleton polarity"/>
    <property type="evidence" value="ECO:0007669"/>
    <property type="project" value="InterPro"/>
</dbReference>
<dbReference type="Proteomes" id="UP001237642">
    <property type="component" value="Unassembled WGS sequence"/>
</dbReference>
<comment type="caution">
    <text evidence="2">The sequence shown here is derived from an EMBL/GenBank/DDBJ whole genome shotgun (WGS) entry which is preliminary data.</text>
</comment>
<reference evidence="2" key="2">
    <citation type="submission" date="2023-05" db="EMBL/GenBank/DDBJ databases">
        <authorList>
            <person name="Schelkunov M.I."/>
        </authorList>
    </citation>
    <scope>NUCLEOTIDE SEQUENCE</scope>
    <source>
        <strain evidence="2">Hsosn_3</strain>
        <tissue evidence="2">Leaf</tissue>
    </source>
</reference>
<reference evidence="2" key="1">
    <citation type="submission" date="2023-02" db="EMBL/GenBank/DDBJ databases">
        <title>Genome of toxic invasive species Heracleum sosnowskyi carries increased number of genes despite the absence of recent whole-genome duplications.</title>
        <authorList>
            <person name="Schelkunov M."/>
            <person name="Shtratnikova V."/>
            <person name="Makarenko M."/>
            <person name="Klepikova A."/>
            <person name="Omelchenko D."/>
            <person name="Novikova G."/>
            <person name="Obukhova E."/>
            <person name="Bogdanov V."/>
            <person name="Penin A."/>
            <person name="Logacheva M."/>
        </authorList>
    </citation>
    <scope>NUCLEOTIDE SEQUENCE</scope>
    <source>
        <strain evidence="2">Hsosn_3</strain>
        <tissue evidence="2">Leaf</tissue>
    </source>
</reference>
<dbReference type="Gene3D" id="1.25.10.10">
    <property type="entry name" value="Leucine-rich Repeat Variant"/>
    <property type="match status" value="2"/>
</dbReference>
<name>A0AAD8GTC2_9APIA</name>
<proteinExistence type="predicted"/>
<keyword evidence="1" id="KW-0677">Repeat</keyword>
<evidence type="ECO:0000256" key="1">
    <source>
        <dbReference type="ARBA" id="ARBA00022737"/>
    </source>
</evidence>
<protein>
    <submittedName>
        <fullName evidence="2">Uncharacterized protein</fullName>
    </submittedName>
</protein>
<sequence>MYNFGCLNIADIVEDIKTAVKNKVPLVRSLTLNWLKFCIESSNKAILLKLHKEYVPICMECLNDGTPDVRDAAFSALAKALLNIKDSNKDERERLVVRRFKFEEPRLEQVQDLEALPSISRDITEVLDILLRWFVLRLCESNTKCILKVL</sequence>
<gene>
    <name evidence="2" type="ORF">POM88_047487</name>
</gene>